<comment type="caution">
    <text evidence="4">The sequence shown here is derived from an EMBL/GenBank/DDBJ whole genome shotgun (WGS) entry which is preliminary data.</text>
</comment>
<dbReference type="CDD" id="cd04301">
    <property type="entry name" value="NAT_SF"/>
    <property type="match status" value="1"/>
</dbReference>
<dbReference type="AlphaFoldDB" id="A0A429Y430"/>
<dbReference type="GO" id="GO:0016747">
    <property type="term" value="F:acyltransferase activity, transferring groups other than amino-acyl groups"/>
    <property type="evidence" value="ECO:0007669"/>
    <property type="project" value="InterPro"/>
</dbReference>
<evidence type="ECO:0000256" key="2">
    <source>
        <dbReference type="ARBA" id="ARBA00023315"/>
    </source>
</evidence>
<evidence type="ECO:0000313" key="5">
    <source>
        <dbReference type="Proteomes" id="UP000287156"/>
    </source>
</evidence>
<sequence>MGIRLLKPLDAEEYRNFRLEALKNSPESFGSTYEEEKENPLETYKDRFQSAKSFTFGAFEDEKLIGVVTLVKESKLKLKHKANIFAMYVCPKKRGIGIGMCLMVEAIKKAKELGGIEQIHLTVVSTNEPAKKLYSSLGFKVFGKEKRAMKLDKMYFDEDHMVLFL</sequence>
<gene>
    <name evidence="4" type="ORF">D4T97_004780</name>
</gene>
<organism evidence="4 5">
    <name type="scientific">Siminovitchia acidinfaciens</name>
    <dbReference type="NCBI Taxonomy" id="2321395"/>
    <lineage>
        <taxon>Bacteria</taxon>
        <taxon>Bacillati</taxon>
        <taxon>Bacillota</taxon>
        <taxon>Bacilli</taxon>
        <taxon>Bacillales</taxon>
        <taxon>Bacillaceae</taxon>
        <taxon>Siminovitchia</taxon>
    </lineage>
</organism>
<evidence type="ECO:0000259" key="3">
    <source>
        <dbReference type="PROSITE" id="PS51186"/>
    </source>
</evidence>
<dbReference type="Pfam" id="PF13420">
    <property type="entry name" value="Acetyltransf_4"/>
    <property type="match status" value="1"/>
</dbReference>
<evidence type="ECO:0000313" key="4">
    <source>
        <dbReference type="EMBL" id="RST76109.1"/>
    </source>
</evidence>
<feature type="domain" description="N-acetyltransferase" evidence="3">
    <location>
        <begin position="1"/>
        <end position="165"/>
    </location>
</feature>
<keyword evidence="1" id="KW-0808">Transferase</keyword>
<dbReference type="EMBL" id="QYTV02000002">
    <property type="protein sequence ID" value="RST76109.1"/>
    <property type="molecule type" value="Genomic_DNA"/>
</dbReference>
<dbReference type="Proteomes" id="UP000287156">
    <property type="component" value="Unassembled WGS sequence"/>
</dbReference>
<name>A0A429Y430_9BACI</name>
<protein>
    <submittedName>
        <fullName evidence="4">GNAT family N-acetyltransferase</fullName>
    </submittedName>
</protein>
<dbReference type="InterPro" id="IPR050680">
    <property type="entry name" value="YpeA/RimI_acetyltransf"/>
</dbReference>
<dbReference type="Gene3D" id="3.40.630.30">
    <property type="match status" value="1"/>
</dbReference>
<dbReference type="InterPro" id="IPR000182">
    <property type="entry name" value="GNAT_dom"/>
</dbReference>
<dbReference type="SUPFAM" id="SSF55729">
    <property type="entry name" value="Acyl-CoA N-acyltransferases (Nat)"/>
    <property type="match status" value="1"/>
</dbReference>
<reference evidence="4" key="1">
    <citation type="submission" date="2018-12" db="EMBL/GenBank/DDBJ databases">
        <authorList>
            <person name="Sun L."/>
            <person name="Chen Z."/>
        </authorList>
    </citation>
    <scope>NUCLEOTIDE SEQUENCE [LARGE SCALE GENOMIC DNA]</scope>
    <source>
        <strain evidence="4">3-2-2</strain>
    </source>
</reference>
<dbReference type="InterPro" id="IPR016181">
    <property type="entry name" value="Acyl_CoA_acyltransferase"/>
</dbReference>
<dbReference type="RefSeq" id="WP_126048279.1">
    <property type="nucleotide sequence ID" value="NZ_QYTV02000002.1"/>
</dbReference>
<dbReference type="PANTHER" id="PTHR43420">
    <property type="entry name" value="ACETYLTRANSFERASE"/>
    <property type="match status" value="1"/>
</dbReference>
<evidence type="ECO:0000256" key="1">
    <source>
        <dbReference type="ARBA" id="ARBA00022679"/>
    </source>
</evidence>
<dbReference type="OrthoDB" id="9799092at2"/>
<dbReference type="PROSITE" id="PS51186">
    <property type="entry name" value="GNAT"/>
    <property type="match status" value="1"/>
</dbReference>
<keyword evidence="2" id="KW-0012">Acyltransferase</keyword>
<accession>A0A429Y430</accession>
<keyword evidence="5" id="KW-1185">Reference proteome</keyword>
<proteinExistence type="predicted"/>